<keyword evidence="2" id="KW-1185">Reference proteome</keyword>
<dbReference type="EMBL" id="BGZK01000011">
    <property type="protein sequence ID" value="GBP03647.1"/>
    <property type="molecule type" value="Genomic_DNA"/>
</dbReference>
<reference evidence="1 2" key="1">
    <citation type="journal article" date="2019" name="Commun. Biol.">
        <title>The bagworm genome reveals a unique fibroin gene that provides high tensile strength.</title>
        <authorList>
            <person name="Kono N."/>
            <person name="Nakamura H."/>
            <person name="Ohtoshi R."/>
            <person name="Tomita M."/>
            <person name="Numata K."/>
            <person name="Arakawa K."/>
        </authorList>
    </citation>
    <scope>NUCLEOTIDE SEQUENCE [LARGE SCALE GENOMIC DNA]</scope>
</reference>
<evidence type="ECO:0000313" key="2">
    <source>
        <dbReference type="Proteomes" id="UP000299102"/>
    </source>
</evidence>
<comment type="caution">
    <text evidence="1">The sequence shown here is derived from an EMBL/GenBank/DDBJ whole genome shotgun (WGS) entry which is preliminary data.</text>
</comment>
<proteinExistence type="predicted"/>
<dbReference type="Proteomes" id="UP000299102">
    <property type="component" value="Unassembled WGS sequence"/>
</dbReference>
<dbReference type="AlphaFoldDB" id="A0A4C1SQQ2"/>
<evidence type="ECO:0000313" key="1">
    <source>
        <dbReference type="EMBL" id="GBP03647.1"/>
    </source>
</evidence>
<gene>
    <name evidence="1" type="ORF">EVAR_2402_1</name>
</gene>
<sequence>MVKSRGESGHPCLTPFPLDQYGKSFNTGGRPLPSVRLLTFVRYRSSVSTRLSGKKVSGSRVADSSGPSTCPQADCQPLPTHSLDLGCCPFISLFHSDVFSDHTLPLAEGCVQVATLFSARIPF</sequence>
<organism evidence="1 2">
    <name type="scientific">Eumeta variegata</name>
    <name type="common">Bagworm moth</name>
    <name type="synonym">Eumeta japonica</name>
    <dbReference type="NCBI Taxonomy" id="151549"/>
    <lineage>
        <taxon>Eukaryota</taxon>
        <taxon>Metazoa</taxon>
        <taxon>Ecdysozoa</taxon>
        <taxon>Arthropoda</taxon>
        <taxon>Hexapoda</taxon>
        <taxon>Insecta</taxon>
        <taxon>Pterygota</taxon>
        <taxon>Neoptera</taxon>
        <taxon>Endopterygota</taxon>
        <taxon>Lepidoptera</taxon>
        <taxon>Glossata</taxon>
        <taxon>Ditrysia</taxon>
        <taxon>Tineoidea</taxon>
        <taxon>Psychidae</taxon>
        <taxon>Oiketicinae</taxon>
        <taxon>Eumeta</taxon>
    </lineage>
</organism>
<accession>A0A4C1SQQ2</accession>
<protein>
    <submittedName>
        <fullName evidence="1">Uncharacterized protein</fullName>
    </submittedName>
</protein>
<name>A0A4C1SQQ2_EUMVA</name>